<dbReference type="SMART" id="SM00028">
    <property type="entry name" value="TPR"/>
    <property type="match status" value="5"/>
</dbReference>
<dbReference type="InterPro" id="IPR019734">
    <property type="entry name" value="TPR_rpt"/>
</dbReference>
<dbReference type="SUPFAM" id="SSF48452">
    <property type="entry name" value="TPR-like"/>
    <property type="match status" value="1"/>
</dbReference>
<name>A0A9E9C8K1_9CYAN</name>
<dbReference type="PROSITE" id="PS50293">
    <property type="entry name" value="TPR_REGION"/>
    <property type="match status" value="1"/>
</dbReference>
<evidence type="ECO:0000313" key="5">
    <source>
        <dbReference type="Proteomes" id="UP001163152"/>
    </source>
</evidence>
<feature type="repeat" description="TPR" evidence="3">
    <location>
        <begin position="86"/>
        <end position="119"/>
    </location>
</feature>
<dbReference type="GO" id="GO:0016020">
    <property type="term" value="C:membrane"/>
    <property type="evidence" value="ECO:0007669"/>
    <property type="project" value="TreeGrafter"/>
</dbReference>
<dbReference type="PROSITE" id="PS50005">
    <property type="entry name" value="TPR"/>
    <property type="match status" value="4"/>
</dbReference>
<evidence type="ECO:0000256" key="3">
    <source>
        <dbReference type="PROSITE-ProRule" id="PRU00339"/>
    </source>
</evidence>
<keyword evidence="5" id="KW-1185">Reference proteome</keyword>
<accession>A0A9E9C8K1</accession>
<feature type="repeat" description="TPR" evidence="3">
    <location>
        <begin position="120"/>
        <end position="153"/>
    </location>
</feature>
<proteinExistence type="predicted"/>
<dbReference type="GO" id="GO:0060090">
    <property type="term" value="F:molecular adaptor activity"/>
    <property type="evidence" value="ECO:0007669"/>
    <property type="project" value="TreeGrafter"/>
</dbReference>
<organism evidence="4 5">
    <name type="scientific">Thermocoleostomius sinensis A174</name>
    <dbReference type="NCBI Taxonomy" id="2016057"/>
    <lineage>
        <taxon>Bacteria</taxon>
        <taxon>Bacillati</taxon>
        <taxon>Cyanobacteriota</taxon>
        <taxon>Cyanophyceae</taxon>
        <taxon>Oculatellales</taxon>
        <taxon>Oculatellaceae</taxon>
        <taxon>Thermocoleostomius</taxon>
    </lineage>
</organism>
<dbReference type="Pfam" id="PF13414">
    <property type="entry name" value="TPR_11"/>
    <property type="match status" value="1"/>
</dbReference>
<feature type="repeat" description="TPR" evidence="3">
    <location>
        <begin position="154"/>
        <end position="187"/>
    </location>
</feature>
<dbReference type="InterPro" id="IPR047150">
    <property type="entry name" value="SGT"/>
</dbReference>
<evidence type="ECO:0000256" key="1">
    <source>
        <dbReference type="ARBA" id="ARBA00022737"/>
    </source>
</evidence>
<dbReference type="AlphaFoldDB" id="A0A9E9C8K1"/>
<protein>
    <submittedName>
        <fullName evidence="4">Tetratricopeptide repeat protein</fullName>
    </submittedName>
</protein>
<dbReference type="Gene3D" id="1.25.40.10">
    <property type="entry name" value="Tetratricopeptide repeat domain"/>
    <property type="match status" value="2"/>
</dbReference>
<dbReference type="RefSeq" id="WP_268610284.1">
    <property type="nucleotide sequence ID" value="NZ_CP113797.1"/>
</dbReference>
<keyword evidence="2 3" id="KW-0802">TPR repeat</keyword>
<dbReference type="Proteomes" id="UP001163152">
    <property type="component" value="Chromosome"/>
</dbReference>
<dbReference type="Pfam" id="PF07719">
    <property type="entry name" value="TPR_2"/>
    <property type="match status" value="1"/>
</dbReference>
<dbReference type="GO" id="GO:0006620">
    <property type="term" value="P:post-translational protein targeting to endoplasmic reticulum membrane"/>
    <property type="evidence" value="ECO:0007669"/>
    <property type="project" value="TreeGrafter"/>
</dbReference>
<evidence type="ECO:0000256" key="2">
    <source>
        <dbReference type="ARBA" id="ARBA00022803"/>
    </source>
</evidence>
<sequence>MNSSLFSYLVRVFSAAVAMTGLVTGLAERASATSLPGLSLEKFASQEFSPNRTELLALHSSPQTRFSTIAQLTPSPDSPTERSDDAFTYLNRGLERAASGDYAGAIDQFTQAIELDPDFAPAYGSRGLVRAASGDMEGAILDYSRAIELDPNDAIAYGGRGVAHAETGEYEAALEDLSRSIELDPTFALTYYNRGIARTEVDDHEGAVADFTRTLELETNFAPAYVSRGLARSELGDREGAITDLQKAAEIFESMGNTEAQQRALEELERLE</sequence>
<dbReference type="PANTHER" id="PTHR45831:SF2">
    <property type="entry name" value="LD24721P"/>
    <property type="match status" value="1"/>
</dbReference>
<dbReference type="PANTHER" id="PTHR45831">
    <property type="entry name" value="LD24721P"/>
    <property type="match status" value="1"/>
</dbReference>
<dbReference type="InterPro" id="IPR011990">
    <property type="entry name" value="TPR-like_helical_dom_sf"/>
</dbReference>
<keyword evidence="1" id="KW-0677">Repeat</keyword>
<dbReference type="Pfam" id="PF13181">
    <property type="entry name" value="TPR_8"/>
    <property type="match status" value="1"/>
</dbReference>
<gene>
    <name evidence="4" type="ORF">OXH18_25060</name>
</gene>
<evidence type="ECO:0000313" key="4">
    <source>
        <dbReference type="EMBL" id="WAL60393.1"/>
    </source>
</evidence>
<feature type="repeat" description="TPR" evidence="3">
    <location>
        <begin position="188"/>
        <end position="221"/>
    </location>
</feature>
<reference evidence="4" key="1">
    <citation type="submission" date="2022-12" db="EMBL/GenBank/DDBJ databases">
        <title>Polyphasic identification of a Novel Hot-Spring Cyanobacterium Ocullathermofonsia sinensis gen nov. sp. nov. and Genomic Insights on its Adaptations to the Thermal Habitat.</title>
        <authorList>
            <person name="Daroch M."/>
            <person name="Tang J."/>
            <person name="Jiang Y."/>
        </authorList>
    </citation>
    <scope>NUCLEOTIDE SEQUENCE</scope>
    <source>
        <strain evidence="4">PKUAC-SCTA174</strain>
    </source>
</reference>
<dbReference type="EMBL" id="CP113797">
    <property type="protein sequence ID" value="WAL60393.1"/>
    <property type="molecule type" value="Genomic_DNA"/>
</dbReference>
<dbReference type="InterPro" id="IPR013105">
    <property type="entry name" value="TPR_2"/>
</dbReference>
<dbReference type="GO" id="GO:0072380">
    <property type="term" value="C:TRC complex"/>
    <property type="evidence" value="ECO:0007669"/>
    <property type="project" value="TreeGrafter"/>
</dbReference>
<dbReference type="KEGG" id="tsin:OXH18_25060"/>